<evidence type="ECO:0000313" key="1">
    <source>
        <dbReference type="EMBL" id="WMV14062.1"/>
    </source>
</evidence>
<name>A0AAF0TAM0_SOLVR</name>
<evidence type="ECO:0008006" key="3">
    <source>
        <dbReference type="Google" id="ProtNLM"/>
    </source>
</evidence>
<organism evidence="1 2">
    <name type="scientific">Solanum verrucosum</name>
    <dbReference type="NCBI Taxonomy" id="315347"/>
    <lineage>
        <taxon>Eukaryota</taxon>
        <taxon>Viridiplantae</taxon>
        <taxon>Streptophyta</taxon>
        <taxon>Embryophyta</taxon>
        <taxon>Tracheophyta</taxon>
        <taxon>Spermatophyta</taxon>
        <taxon>Magnoliopsida</taxon>
        <taxon>eudicotyledons</taxon>
        <taxon>Gunneridae</taxon>
        <taxon>Pentapetalae</taxon>
        <taxon>asterids</taxon>
        <taxon>lamiids</taxon>
        <taxon>Solanales</taxon>
        <taxon>Solanaceae</taxon>
        <taxon>Solanoideae</taxon>
        <taxon>Solaneae</taxon>
        <taxon>Solanum</taxon>
    </lineage>
</organism>
<feature type="non-terminal residue" evidence="1">
    <location>
        <position position="68"/>
    </location>
</feature>
<dbReference type="Proteomes" id="UP001234989">
    <property type="component" value="Chromosome 2"/>
</dbReference>
<dbReference type="EMBL" id="CP133613">
    <property type="protein sequence ID" value="WMV14062.1"/>
    <property type="molecule type" value="Genomic_DNA"/>
</dbReference>
<accession>A0AAF0TAM0</accession>
<gene>
    <name evidence="1" type="ORF">MTR67_007447</name>
</gene>
<evidence type="ECO:0000313" key="2">
    <source>
        <dbReference type="Proteomes" id="UP001234989"/>
    </source>
</evidence>
<proteinExistence type="predicted"/>
<keyword evidence="2" id="KW-1185">Reference proteome</keyword>
<protein>
    <recommendedName>
        <fullName evidence="3">Gag-pol polyprotein</fullName>
    </recommendedName>
</protein>
<sequence length="68" mass="7960">MNPPDFTGSTVTEDPENFVEELQKVFEVMHVVDAEHVELVAYQLKGVVRVWFDQWKKGRAEDRPIVSW</sequence>
<dbReference type="AlphaFoldDB" id="A0AAF0TAM0"/>
<reference evidence="1" key="1">
    <citation type="submission" date="2023-08" db="EMBL/GenBank/DDBJ databases">
        <title>A de novo genome assembly of Solanum verrucosum Schlechtendal, a Mexican diploid species geographically isolated from the other diploid A-genome species in potato relatives.</title>
        <authorList>
            <person name="Hosaka K."/>
        </authorList>
    </citation>
    <scope>NUCLEOTIDE SEQUENCE</scope>
    <source>
        <tissue evidence="1">Young leaves</tissue>
    </source>
</reference>